<dbReference type="EMBL" id="LAZR01051171">
    <property type="protein sequence ID" value="KKK85734.1"/>
    <property type="molecule type" value="Genomic_DNA"/>
</dbReference>
<reference evidence="1" key="1">
    <citation type="journal article" date="2015" name="Nature">
        <title>Complex archaea that bridge the gap between prokaryotes and eukaryotes.</title>
        <authorList>
            <person name="Spang A."/>
            <person name="Saw J.H."/>
            <person name="Jorgensen S.L."/>
            <person name="Zaremba-Niedzwiedzka K."/>
            <person name="Martijn J."/>
            <person name="Lind A.E."/>
            <person name="van Eijk R."/>
            <person name="Schleper C."/>
            <person name="Guy L."/>
            <person name="Ettema T.J."/>
        </authorList>
    </citation>
    <scope>NUCLEOTIDE SEQUENCE</scope>
</reference>
<accession>A0A0F9B532</accession>
<evidence type="ECO:0000313" key="1">
    <source>
        <dbReference type="EMBL" id="KKK85734.1"/>
    </source>
</evidence>
<feature type="non-terminal residue" evidence="1">
    <location>
        <position position="1"/>
    </location>
</feature>
<dbReference type="AlphaFoldDB" id="A0A0F9B532"/>
<protein>
    <submittedName>
        <fullName evidence="1">Uncharacterized protein</fullName>
    </submittedName>
</protein>
<gene>
    <name evidence="1" type="ORF">LCGC14_2770320</name>
</gene>
<organism evidence="1">
    <name type="scientific">marine sediment metagenome</name>
    <dbReference type="NCBI Taxonomy" id="412755"/>
    <lineage>
        <taxon>unclassified sequences</taxon>
        <taxon>metagenomes</taxon>
        <taxon>ecological metagenomes</taxon>
    </lineage>
</organism>
<name>A0A0F9B532_9ZZZZ</name>
<proteinExistence type="predicted"/>
<sequence>LDDHTEATLTQAILKTWPMSGIRQPRHLVAVQVNNGAGFSYGRTIDAVVMDTWPSSGLYLYGLEIKTNKADLRRELQNPAKFNGWAGFIDFFSIIAPKGIVDLKLLPERWGLYLPTDAGTLRARRKPLMLHDDQARMKTMPRSIVAAFGRALVTRAFSADGQKAEYDRGFENGKLEHKIDLNVTRKKLETLEEVIANFEEISGVRINSYDHERIGEAVKMVLRGGLSKRIGYSRSIRDLGERMLVLADELDAFSDAFDKGS</sequence>
<comment type="caution">
    <text evidence="1">The sequence shown here is derived from an EMBL/GenBank/DDBJ whole genome shotgun (WGS) entry which is preliminary data.</text>
</comment>